<keyword evidence="2" id="KW-0479">Metal-binding</keyword>
<feature type="region of interest" description="Disordered" evidence="7">
    <location>
        <begin position="323"/>
        <end position="349"/>
    </location>
</feature>
<dbReference type="CDD" id="cd07324">
    <property type="entry name" value="M48C_Oma1-like"/>
    <property type="match status" value="1"/>
</dbReference>
<dbReference type="PANTHER" id="PTHR22726:SF1">
    <property type="entry name" value="METALLOENDOPEPTIDASE OMA1, MITOCHONDRIAL"/>
    <property type="match status" value="1"/>
</dbReference>
<feature type="domain" description="Peptidase M48" evidence="8">
    <location>
        <begin position="77"/>
        <end position="302"/>
    </location>
</feature>
<protein>
    <submittedName>
        <fullName evidence="9">Peptidase M48</fullName>
    </submittedName>
</protein>
<comment type="caution">
    <text evidence="9">The sequence shown here is derived from an EMBL/GenBank/DDBJ whole genome shotgun (WGS) entry which is preliminary data.</text>
</comment>
<dbReference type="GO" id="GO:0016020">
    <property type="term" value="C:membrane"/>
    <property type="evidence" value="ECO:0007669"/>
    <property type="project" value="TreeGrafter"/>
</dbReference>
<dbReference type="InterPro" id="IPR051156">
    <property type="entry name" value="Mito/Outer_Membr_Metalloprot"/>
</dbReference>
<keyword evidence="3 6" id="KW-0378">Hydrolase</keyword>
<dbReference type="EMBL" id="DSRU01000235">
    <property type="protein sequence ID" value="HFM99291.1"/>
    <property type="molecule type" value="Genomic_DNA"/>
</dbReference>
<dbReference type="Gene3D" id="3.30.2010.10">
    <property type="entry name" value="Metalloproteases ('zincins'), catalytic domain"/>
    <property type="match status" value="1"/>
</dbReference>
<evidence type="ECO:0000256" key="1">
    <source>
        <dbReference type="ARBA" id="ARBA00022670"/>
    </source>
</evidence>
<comment type="cofactor">
    <cofactor evidence="6">
        <name>Zn(2+)</name>
        <dbReference type="ChEBI" id="CHEBI:29105"/>
    </cofactor>
    <text evidence="6">Binds 1 zinc ion per subunit.</text>
</comment>
<feature type="compositionally biased region" description="Basic and acidic residues" evidence="7">
    <location>
        <begin position="333"/>
        <end position="342"/>
    </location>
</feature>
<comment type="similarity">
    <text evidence="6">Belongs to the peptidase M48 family.</text>
</comment>
<keyword evidence="4 6" id="KW-0862">Zinc</keyword>
<sequence length="349" mass="38864">MYLVRRLIVGISSCLVLNAVPLPQVARSTPDPTASFATPVSKQIAQSQAGVNATYEKARQYMRQQFGEVKGNDYYTLYRVVELLARANDLNDRPWRIRVIPAYDINAFATEVNLLAFYNGLLDQIDGDRDALACVVGHEMAHHTQKHIPVSVGEKQRILKQLQQEAVDEVAAENEDLRKDLTALDLGTTATGVVNQAVGGGVIGGVVTGVFQSGRRRRVEEAQNRVREIYAQKQAKLEKEWQELNHRHEFEADKFGYQYMVRAGFKPEGCLTLFSVIERLDTSQIASNTHPLASDRVTALRSLSSQYPTSKLVNEGKAKLKANPKPLTYGMSRDGESLRVDSKAGSNRF</sequence>
<gene>
    <name evidence="9" type="ORF">ENR64_16340</name>
</gene>
<evidence type="ECO:0000256" key="3">
    <source>
        <dbReference type="ARBA" id="ARBA00022801"/>
    </source>
</evidence>
<dbReference type="Pfam" id="PF01435">
    <property type="entry name" value="Peptidase_M48"/>
    <property type="match status" value="1"/>
</dbReference>
<evidence type="ECO:0000256" key="5">
    <source>
        <dbReference type="ARBA" id="ARBA00023049"/>
    </source>
</evidence>
<evidence type="ECO:0000256" key="4">
    <source>
        <dbReference type="ARBA" id="ARBA00022833"/>
    </source>
</evidence>
<keyword evidence="1 6" id="KW-0645">Protease</keyword>
<reference evidence="9" key="1">
    <citation type="journal article" date="2020" name="mSystems">
        <title>Genome- and Community-Level Interaction Insights into Carbon Utilization and Element Cycling Functions of Hydrothermarchaeota in Hydrothermal Sediment.</title>
        <authorList>
            <person name="Zhou Z."/>
            <person name="Liu Y."/>
            <person name="Xu W."/>
            <person name="Pan J."/>
            <person name="Luo Z.H."/>
            <person name="Li M."/>
        </authorList>
    </citation>
    <scope>NUCLEOTIDE SEQUENCE [LARGE SCALE GENOMIC DNA]</scope>
    <source>
        <strain evidence="9">SpSt-418</strain>
    </source>
</reference>
<accession>A0A7C3KGD0</accession>
<evidence type="ECO:0000259" key="8">
    <source>
        <dbReference type="Pfam" id="PF01435"/>
    </source>
</evidence>
<dbReference type="GO" id="GO:0046872">
    <property type="term" value="F:metal ion binding"/>
    <property type="evidence" value="ECO:0007669"/>
    <property type="project" value="UniProtKB-KW"/>
</dbReference>
<dbReference type="GO" id="GO:0004222">
    <property type="term" value="F:metalloendopeptidase activity"/>
    <property type="evidence" value="ECO:0007669"/>
    <property type="project" value="InterPro"/>
</dbReference>
<evidence type="ECO:0000256" key="6">
    <source>
        <dbReference type="RuleBase" id="RU003983"/>
    </source>
</evidence>
<evidence type="ECO:0000256" key="2">
    <source>
        <dbReference type="ARBA" id="ARBA00022723"/>
    </source>
</evidence>
<name>A0A7C3KGD0_9CYAN</name>
<organism evidence="9">
    <name type="scientific">Oscillatoriales cyanobacterium SpSt-418</name>
    <dbReference type="NCBI Taxonomy" id="2282169"/>
    <lineage>
        <taxon>Bacteria</taxon>
        <taxon>Bacillati</taxon>
        <taxon>Cyanobacteriota</taxon>
        <taxon>Cyanophyceae</taxon>
        <taxon>Oscillatoriophycideae</taxon>
        <taxon>Oscillatoriales</taxon>
    </lineage>
</organism>
<dbReference type="PANTHER" id="PTHR22726">
    <property type="entry name" value="METALLOENDOPEPTIDASE OMA1"/>
    <property type="match status" value="1"/>
</dbReference>
<dbReference type="GO" id="GO:0051603">
    <property type="term" value="P:proteolysis involved in protein catabolic process"/>
    <property type="evidence" value="ECO:0007669"/>
    <property type="project" value="TreeGrafter"/>
</dbReference>
<dbReference type="InterPro" id="IPR001915">
    <property type="entry name" value="Peptidase_M48"/>
</dbReference>
<evidence type="ECO:0000313" key="9">
    <source>
        <dbReference type="EMBL" id="HFM99291.1"/>
    </source>
</evidence>
<keyword evidence="5 6" id="KW-0482">Metalloprotease</keyword>
<dbReference type="AlphaFoldDB" id="A0A7C3KGD0"/>
<evidence type="ECO:0000256" key="7">
    <source>
        <dbReference type="SAM" id="MobiDB-lite"/>
    </source>
</evidence>
<proteinExistence type="inferred from homology"/>